<keyword evidence="3" id="KW-1185">Reference proteome</keyword>
<dbReference type="RefSeq" id="WP_192592554.1">
    <property type="nucleotide sequence ID" value="NZ_JADBEE010000002.1"/>
</dbReference>
<feature type="region of interest" description="Disordered" evidence="1">
    <location>
        <begin position="121"/>
        <end position="143"/>
    </location>
</feature>
<organism evidence="2 3">
    <name type="scientific">Nesterenkonia halotolerans</name>
    <dbReference type="NCBI Taxonomy" id="225325"/>
    <lineage>
        <taxon>Bacteria</taxon>
        <taxon>Bacillati</taxon>
        <taxon>Actinomycetota</taxon>
        <taxon>Actinomycetes</taxon>
        <taxon>Micrococcales</taxon>
        <taxon>Micrococcaceae</taxon>
        <taxon>Nesterenkonia</taxon>
    </lineage>
</organism>
<sequence length="353" mass="38899">MSSEVHQSDSPVAQFISEVIEPQRHEMHQWKNTMKHQGILLEDAQKRRRVTPTKMGPSFLFVHRGRRIGGVDSRTTTLVSGQARDATQSVELGHEYLRASSVSTSAGRSFHVSQFDAADKYREQSGTPVTARPASERAKPVTSLAVSSKEDLRREWSRSTEALAHLKSVNQLIHIEHYSPNLALRVYVVAEESVAAVARVPFYIAGDGQSTVRQLLKKERERRESSEYLRSRVLAVGQEHLAQMGVSLDQTLSEGEIRVLGTAPEAEAGGGFSVDVFADLSDDIKNLAIDAMWAFPGLTGTAVDIQTPSLDSAEGATVSNVVPTADISEFLYPAYGEPRRCGVRIIDQMIRRS</sequence>
<gene>
    <name evidence="2" type="ORF">H4W26_002551</name>
</gene>
<comment type="caution">
    <text evidence="2">The sequence shown here is derived from an EMBL/GenBank/DDBJ whole genome shotgun (WGS) entry which is preliminary data.</text>
</comment>
<evidence type="ECO:0000313" key="2">
    <source>
        <dbReference type="EMBL" id="MBE1515759.1"/>
    </source>
</evidence>
<dbReference type="Proteomes" id="UP000636579">
    <property type="component" value="Unassembled WGS sequence"/>
</dbReference>
<evidence type="ECO:0000256" key="1">
    <source>
        <dbReference type="SAM" id="MobiDB-lite"/>
    </source>
</evidence>
<accession>A0ABR9JAA0</accession>
<protein>
    <submittedName>
        <fullName evidence="2">Uncharacterized protein</fullName>
    </submittedName>
</protein>
<dbReference type="EMBL" id="JADBEE010000002">
    <property type="protein sequence ID" value="MBE1515759.1"/>
    <property type="molecule type" value="Genomic_DNA"/>
</dbReference>
<reference evidence="2 3" key="1">
    <citation type="submission" date="2020-10" db="EMBL/GenBank/DDBJ databases">
        <title>Sequencing the genomes of 1000 actinobacteria strains.</title>
        <authorList>
            <person name="Klenk H.-P."/>
        </authorList>
    </citation>
    <scope>NUCLEOTIDE SEQUENCE [LARGE SCALE GENOMIC DNA]</scope>
    <source>
        <strain evidence="2 3">DSM 15474</strain>
    </source>
</reference>
<proteinExistence type="predicted"/>
<name>A0ABR9JAA0_9MICC</name>
<evidence type="ECO:0000313" key="3">
    <source>
        <dbReference type="Proteomes" id="UP000636579"/>
    </source>
</evidence>